<comment type="caution">
    <text evidence="1">The sequence shown here is derived from an EMBL/GenBank/DDBJ whole genome shotgun (WGS) entry which is preliminary data.</text>
</comment>
<proteinExistence type="predicted"/>
<gene>
    <name evidence="1" type="ORF">H9890_08560</name>
</gene>
<accession>A0A9D1QC50</accession>
<dbReference type="AlphaFoldDB" id="A0A9D1QC50"/>
<evidence type="ECO:0000313" key="2">
    <source>
        <dbReference type="Proteomes" id="UP000823933"/>
    </source>
</evidence>
<dbReference type="Proteomes" id="UP000823933">
    <property type="component" value="Unassembled WGS sequence"/>
</dbReference>
<reference evidence="1" key="1">
    <citation type="journal article" date="2021" name="PeerJ">
        <title>Extensive microbial diversity within the chicken gut microbiome revealed by metagenomics and culture.</title>
        <authorList>
            <person name="Gilroy R."/>
            <person name="Ravi A."/>
            <person name="Getino M."/>
            <person name="Pursley I."/>
            <person name="Horton D.L."/>
            <person name="Alikhan N.F."/>
            <person name="Baker D."/>
            <person name="Gharbi K."/>
            <person name="Hall N."/>
            <person name="Watson M."/>
            <person name="Adriaenssens E.M."/>
            <person name="Foster-Nyarko E."/>
            <person name="Jarju S."/>
            <person name="Secka A."/>
            <person name="Antonio M."/>
            <person name="Oren A."/>
            <person name="Chaudhuri R.R."/>
            <person name="La Ragione R."/>
            <person name="Hildebrand F."/>
            <person name="Pallen M.J."/>
        </authorList>
    </citation>
    <scope>NUCLEOTIDE SEQUENCE</scope>
    <source>
        <strain evidence="1">ChiHcolR34-3080</strain>
    </source>
</reference>
<dbReference type="Pfam" id="PF12675">
    <property type="entry name" value="DUF3795"/>
    <property type="match status" value="1"/>
</dbReference>
<reference evidence="1" key="2">
    <citation type="submission" date="2021-04" db="EMBL/GenBank/DDBJ databases">
        <authorList>
            <person name="Gilroy R."/>
        </authorList>
    </citation>
    <scope>NUCLEOTIDE SEQUENCE</scope>
    <source>
        <strain evidence="1">ChiHcolR34-3080</strain>
    </source>
</reference>
<dbReference type="InterPro" id="IPR024227">
    <property type="entry name" value="DUF3795"/>
</dbReference>
<evidence type="ECO:0000313" key="1">
    <source>
        <dbReference type="EMBL" id="HIW09432.1"/>
    </source>
</evidence>
<protein>
    <submittedName>
        <fullName evidence="1">DUF3795 domain-containing protein</fullName>
    </submittedName>
</protein>
<dbReference type="EMBL" id="DXHQ01000100">
    <property type="protein sequence ID" value="HIW09432.1"/>
    <property type="molecule type" value="Genomic_DNA"/>
</dbReference>
<organism evidence="1 2">
    <name type="scientific">Candidatus Faecalibacterium intestinigallinarum</name>
    <dbReference type="NCBI Taxonomy" id="2838581"/>
    <lineage>
        <taxon>Bacteria</taxon>
        <taxon>Bacillati</taxon>
        <taxon>Bacillota</taxon>
        <taxon>Clostridia</taxon>
        <taxon>Eubacteriales</taxon>
        <taxon>Oscillospiraceae</taxon>
        <taxon>Faecalibacterium</taxon>
    </lineage>
</organism>
<sequence length="107" mass="11973">MDQSMMAYCGTYCGVCEWKEKMGCGGCKANAGDMFWGECDKAKCCIEKGFEHCGQCPEMPCDKLKLLFGDPEHGDRGARLRNLQNWNNGNFVYEKLGNAAQEKAKEL</sequence>
<name>A0A9D1QC50_9FIRM</name>